<dbReference type="InterPro" id="IPR016181">
    <property type="entry name" value="Acyl_CoA_acyltransferase"/>
</dbReference>
<dbReference type="Proteomes" id="UP001519654">
    <property type="component" value="Unassembled WGS sequence"/>
</dbReference>
<evidence type="ECO:0000259" key="3">
    <source>
        <dbReference type="PROSITE" id="PS51186"/>
    </source>
</evidence>
<evidence type="ECO:0000256" key="2">
    <source>
        <dbReference type="ARBA" id="ARBA00023315"/>
    </source>
</evidence>
<sequence>MTSGLHEFRPDHDGDALAALLTAARGFSDVAAMMRRDAGLDDFRALIADDGSAYARTFRQPWFTPGLYGTGVTVHPSARRRGTGTALLAAITETARTLGATAQIGTVPSEGRPEALAFALSRGFAVDRHMTRSVVDPTSINPALLTAPPPFGIKIRSLDDLGDTDENRRALWTICERIAADFPNERRQPRTYEQFGPFHAAGTFVALDGTTWAGAATVGPTFYHHFTGVDRAYRGRGIATALRRATINYALAVGAPTLETHNDSTNAPMLAINRAFGYHTKPGITDVYRVISP</sequence>
<name>A0ABS5YV04_9ACTN</name>
<evidence type="ECO:0000313" key="4">
    <source>
        <dbReference type="EMBL" id="MBU2666543.1"/>
    </source>
</evidence>
<dbReference type="RefSeq" id="WP_215790187.1">
    <property type="nucleotide sequence ID" value="NZ_JAHKKG010000007.1"/>
</dbReference>
<proteinExistence type="predicted"/>
<dbReference type="PANTHER" id="PTHR43072">
    <property type="entry name" value="N-ACETYLTRANSFERASE"/>
    <property type="match status" value="1"/>
</dbReference>
<protein>
    <submittedName>
        <fullName evidence="4">GNAT family N-acetyltransferase</fullName>
    </submittedName>
</protein>
<comment type="caution">
    <text evidence="4">The sequence shown here is derived from an EMBL/GenBank/DDBJ whole genome shotgun (WGS) entry which is preliminary data.</text>
</comment>
<organism evidence="4 5">
    <name type="scientific">Paractinoplanes bogorensis</name>
    <dbReference type="NCBI Taxonomy" id="1610840"/>
    <lineage>
        <taxon>Bacteria</taxon>
        <taxon>Bacillati</taxon>
        <taxon>Actinomycetota</taxon>
        <taxon>Actinomycetes</taxon>
        <taxon>Micromonosporales</taxon>
        <taxon>Micromonosporaceae</taxon>
        <taxon>Paractinoplanes</taxon>
    </lineage>
</organism>
<keyword evidence="2" id="KW-0012">Acyltransferase</keyword>
<feature type="domain" description="N-acetyltransferase" evidence="3">
    <location>
        <begin position="3"/>
        <end position="148"/>
    </location>
</feature>
<dbReference type="PANTHER" id="PTHR43072:SF23">
    <property type="entry name" value="UPF0039 PROTEIN C11D3.02C"/>
    <property type="match status" value="1"/>
</dbReference>
<accession>A0ABS5YV04</accession>
<keyword evidence="5" id="KW-1185">Reference proteome</keyword>
<gene>
    <name evidence="4" type="ORF">KOI35_23835</name>
</gene>
<evidence type="ECO:0000313" key="5">
    <source>
        <dbReference type="Proteomes" id="UP001519654"/>
    </source>
</evidence>
<dbReference type="Pfam" id="PF00583">
    <property type="entry name" value="Acetyltransf_1"/>
    <property type="match status" value="2"/>
</dbReference>
<dbReference type="InterPro" id="IPR000182">
    <property type="entry name" value="GNAT_dom"/>
</dbReference>
<evidence type="ECO:0000256" key="1">
    <source>
        <dbReference type="ARBA" id="ARBA00022679"/>
    </source>
</evidence>
<dbReference type="PROSITE" id="PS51186">
    <property type="entry name" value="GNAT"/>
    <property type="match status" value="2"/>
</dbReference>
<keyword evidence="1" id="KW-0808">Transferase</keyword>
<dbReference type="Gene3D" id="3.40.630.30">
    <property type="match status" value="1"/>
</dbReference>
<reference evidence="4 5" key="1">
    <citation type="submission" date="2021-06" db="EMBL/GenBank/DDBJ databases">
        <title>Actinoplanes lichenicola sp. nov., and Actinoplanes ovalisporus sp. nov., isolated from lichen in Thailand.</title>
        <authorList>
            <person name="Saeng-In P."/>
            <person name="Kanchanasin P."/>
            <person name="Yuki M."/>
            <person name="Kudo T."/>
            <person name="Ohkuma M."/>
            <person name="Phongsopitanun W."/>
            <person name="Tanasupawat S."/>
        </authorList>
    </citation>
    <scope>NUCLEOTIDE SEQUENCE [LARGE SCALE GENOMIC DNA]</scope>
    <source>
        <strain evidence="4 5">NBRC 110975</strain>
    </source>
</reference>
<feature type="domain" description="N-acetyltransferase" evidence="3">
    <location>
        <begin position="153"/>
        <end position="293"/>
    </location>
</feature>
<dbReference type="EMBL" id="JAHKKG010000007">
    <property type="protein sequence ID" value="MBU2666543.1"/>
    <property type="molecule type" value="Genomic_DNA"/>
</dbReference>
<dbReference type="CDD" id="cd04301">
    <property type="entry name" value="NAT_SF"/>
    <property type="match status" value="2"/>
</dbReference>
<dbReference type="SUPFAM" id="SSF55729">
    <property type="entry name" value="Acyl-CoA N-acyltransferases (Nat)"/>
    <property type="match status" value="2"/>
</dbReference>